<protein>
    <submittedName>
        <fullName evidence="2">OTUD3-like protein</fullName>
    </submittedName>
</protein>
<gene>
    <name evidence="2" type="ORF">MAR_005518</name>
</gene>
<organism evidence="2 3">
    <name type="scientific">Mya arenaria</name>
    <name type="common">Soft-shell clam</name>
    <dbReference type="NCBI Taxonomy" id="6604"/>
    <lineage>
        <taxon>Eukaryota</taxon>
        <taxon>Metazoa</taxon>
        <taxon>Spiralia</taxon>
        <taxon>Lophotrochozoa</taxon>
        <taxon>Mollusca</taxon>
        <taxon>Bivalvia</taxon>
        <taxon>Autobranchia</taxon>
        <taxon>Heteroconchia</taxon>
        <taxon>Euheterodonta</taxon>
        <taxon>Imparidentia</taxon>
        <taxon>Neoheterodontei</taxon>
        <taxon>Myida</taxon>
        <taxon>Myoidea</taxon>
        <taxon>Myidae</taxon>
        <taxon>Mya</taxon>
    </lineage>
</organism>
<accession>A0ABY7F3X8</accession>
<dbReference type="Proteomes" id="UP001164746">
    <property type="component" value="Chromosome 9"/>
</dbReference>
<dbReference type="InterPro" id="IPR038765">
    <property type="entry name" value="Papain-like_cys_pep_sf"/>
</dbReference>
<feature type="region of interest" description="Disordered" evidence="1">
    <location>
        <begin position="267"/>
        <end position="297"/>
    </location>
</feature>
<feature type="region of interest" description="Disordered" evidence="1">
    <location>
        <begin position="1"/>
        <end position="25"/>
    </location>
</feature>
<dbReference type="SUPFAM" id="SSF54001">
    <property type="entry name" value="Cysteine proteinases"/>
    <property type="match status" value="1"/>
</dbReference>
<dbReference type="Gene3D" id="3.90.70.80">
    <property type="match status" value="1"/>
</dbReference>
<name>A0ABY7F3X8_MYAAR</name>
<feature type="region of interest" description="Disordered" evidence="1">
    <location>
        <begin position="334"/>
        <end position="366"/>
    </location>
</feature>
<dbReference type="EMBL" id="CP111020">
    <property type="protein sequence ID" value="WAR15413.1"/>
    <property type="molecule type" value="Genomic_DNA"/>
</dbReference>
<reference evidence="2" key="1">
    <citation type="submission" date="2022-11" db="EMBL/GenBank/DDBJ databases">
        <title>Centuries of genome instability and evolution in soft-shell clam transmissible cancer (bioRxiv).</title>
        <authorList>
            <person name="Hart S.F.M."/>
            <person name="Yonemitsu M.A."/>
            <person name="Giersch R.M."/>
            <person name="Beal B.F."/>
            <person name="Arriagada G."/>
            <person name="Davis B.W."/>
            <person name="Ostrander E.A."/>
            <person name="Goff S.P."/>
            <person name="Metzger M.J."/>
        </authorList>
    </citation>
    <scope>NUCLEOTIDE SEQUENCE</scope>
    <source>
        <strain evidence="2">MELC-2E11</strain>
        <tissue evidence="2">Siphon/mantle</tissue>
    </source>
</reference>
<feature type="compositionally biased region" description="Polar residues" evidence="1">
    <location>
        <begin position="267"/>
        <end position="283"/>
    </location>
</feature>
<keyword evidence="3" id="KW-1185">Reference proteome</keyword>
<feature type="compositionally biased region" description="Basic residues" evidence="1">
    <location>
        <begin position="347"/>
        <end position="356"/>
    </location>
</feature>
<evidence type="ECO:0000256" key="1">
    <source>
        <dbReference type="SAM" id="MobiDB-lite"/>
    </source>
</evidence>
<sequence length="395" mass="43736">MSARRLINSRMGRNQGQGGGSIPRAVNGGNVHYVAVRQDVVTRKREERTVREAFRREKKMTSYLEEDENFPNFRNQLAKLGLELRDIPGDGVDFEPFLADEDTSFDRYIHALQKMGTYAGNDAIVAFARLHQIQGLESCSTSTRQLHIAYHNGDHYSSVRKVGDNTESPTNIKLKIGDSDTLTGPKEYTGYATGEDGMVRAVRDSSRLVDEVMNVTGCKDYEHVYESLADCDYDVDATIAYVMQTMEMSNGATTDDSASLASQMTSTDSGIWSENSSTPTKTMTGKPGLDVNHNHLGAKGHYRDVSYGGSSGYGSVSEHTSGARPKVNIEVQPAADKGGKQKQSSKQAKKQKKLEKKARAEEKHRMKFLGMQPQVQDEDADLMTVIVKDLKMARI</sequence>
<evidence type="ECO:0000313" key="3">
    <source>
        <dbReference type="Proteomes" id="UP001164746"/>
    </source>
</evidence>
<proteinExistence type="predicted"/>
<evidence type="ECO:0000313" key="2">
    <source>
        <dbReference type="EMBL" id="WAR15413.1"/>
    </source>
</evidence>
<feature type="region of interest" description="Disordered" evidence="1">
    <location>
        <begin position="310"/>
        <end position="329"/>
    </location>
</feature>